<feature type="signal peptide" evidence="1">
    <location>
        <begin position="1"/>
        <end position="20"/>
    </location>
</feature>
<sequence length="311" mass="34596">MMRELLVFFVVTLVIFDSECGGIQGPITANFQSWLQKYNYTHYDFIRKDYGNYGSYGGFPNSTSKITRPPVIFFHGNSDSALKTDSFSTGWDNSIAYFLSKGYQTGELYATSWQDNLAIKAGTRTHDCSDLQRLRKFVEAVIRYTKTTSISIIGHSMGVTLSRKIIQGGIVNATDGNCDLGVYLGDYVDVFIGISGANYGLCSCTGTFSGDSCGTQTVSSHCGNSNLNCTSSKYSSYLNDLNNFPTKIAKYVFSMWSRADDLINNQDYVWGRNTSMIPMSDAKIVFEKYTHMQSKELTAADQYSLVVDKNV</sequence>
<evidence type="ECO:0008006" key="4">
    <source>
        <dbReference type="Google" id="ProtNLM"/>
    </source>
</evidence>
<proteinExistence type="predicted"/>
<evidence type="ECO:0000256" key="1">
    <source>
        <dbReference type="SAM" id="SignalP"/>
    </source>
</evidence>
<dbReference type="EMBL" id="CANHGI010000005">
    <property type="protein sequence ID" value="CAI5452566.1"/>
    <property type="molecule type" value="Genomic_DNA"/>
</dbReference>
<dbReference type="Pfam" id="PF01674">
    <property type="entry name" value="Lipase_2"/>
    <property type="match status" value="1"/>
</dbReference>
<dbReference type="OrthoDB" id="5775378at2759"/>
<dbReference type="InterPro" id="IPR002918">
    <property type="entry name" value="Lipase_EstA/Esterase_EstB"/>
</dbReference>
<protein>
    <recommendedName>
        <fullName evidence="4">Lipase</fullName>
    </recommendedName>
</protein>
<name>A0A9P1IXK5_9PELO</name>
<feature type="chain" id="PRO_5040505126" description="Lipase" evidence="1">
    <location>
        <begin position="21"/>
        <end position="311"/>
    </location>
</feature>
<dbReference type="PANTHER" id="PTHR32015:SF1">
    <property type="entry name" value="LIPASE"/>
    <property type="match status" value="1"/>
</dbReference>
<dbReference type="GO" id="GO:0016298">
    <property type="term" value="F:lipase activity"/>
    <property type="evidence" value="ECO:0007669"/>
    <property type="project" value="TreeGrafter"/>
</dbReference>
<organism evidence="2 3">
    <name type="scientific">Caenorhabditis angaria</name>
    <dbReference type="NCBI Taxonomy" id="860376"/>
    <lineage>
        <taxon>Eukaryota</taxon>
        <taxon>Metazoa</taxon>
        <taxon>Ecdysozoa</taxon>
        <taxon>Nematoda</taxon>
        <taxon>Chromadorea</taxon>
        <taxon>Rhabditida</taxon>
        <taxon>Rhabditina</taxon>
        <taxon>Rhabditomorpha</taxon>
        <taxon>Rhabditoidea</taxon>
        <taxon>Rhabditidae</taxon>
        <taxon>Peloderinae</taxon>
        <taxon>Caenorhabditis</taxon>
    </lineage>
</organism>
<dbReference type="SUPFAM" id="SSF53474">
    <property type="entry name" value="alpha/beta-Hydrolases"/>
    <property type="match status" value="1"/>
</dbReference>
<dbReference type="FunFam" id="3.40.50.1820:FF:000191">
    <property type="entry name" value="LIPaSe related"/>
    <property type="match status" value="1"/>
</dbReference>
<accession>A0A9P1IXK5</accession>
<dbReference type="AlphaFoldDB" id="A0A9P1IXK5"/>
<dbReference type="Proteomes" id="UP001152747">
    <property type="component" value="Unassembled WGS sequence"/>
</dbReference>
<evidence type="ECO:0000313" key="3">
    <source>
        <dbReference type="Proteomes" id="UP001152747"/>
    </source>
</evidence>
<comment type="caution">
    <text evidence="2">The sequence shown here is derived from an EMBL/GenBank/DDBJ whole genome shotgun (WGS) entry which is preliminary data.</text>
</comment>
<dbReference type="InterPro" id="IPR029058">
    <property type="entry name" value="AB_hydrolase_fold"/>
</dbReference>
<reference evidence="2" key="1">
    <citation type="submission" date="2022-11" db="EMBL/GenBank/DDBJ databases">
        <authorList>
            <person name="Kikuchi T."/>
        </authorList>
    </citation>
    <scope>NUCLEOTIDE SEQUENCE</scope>
    <source>
        <strain evidence="2">PS1010</strain>
    </source>
</reference>
<gene>
    <name evidence="2" type="ORF">CAMP_LOCUS15203</name>
</gene>
<dbReference type="GO" id="GO:0016042">
    <property type="term" value="P:lipid catabolic process"/>
    <property type="evidence" value="ECO:0007669"/>
    <property type="project" value="InterPro"/>
</dbReference>
<keyword evidence="1" id="KW-0732">Signal</keyword>
<evidence type="ECO:0000313" key="2">
    <source>
        <dbReference type="EMBL" id="CAI5452566.1"/>
    </source>
</evidence>
<dbReference type="PANTHER" id="PTHR32015">
    <property type="entry name" value="FASTING INDUCED LIPASE"/>
    <property type="match status" value="1"/>
</dbReference>
<keyword evidence="3" id="KW-1185">Reference proteome</keyword>
<dbReference type="Gene3D" id="3.40.50.1820">
    <property type="entry name" value="alpha/beta hydrolase"/>
    <property type="match status" value="1"/>
</dbReference>